<evidence type="ECO:0000256" key="9">
    <source>
        <dbReference type="ARBA" id="ARBA00023277"/>
    </source>
</evidence>
<dbReference type="InterPro" id="IPR031319">
    <property type="entry name" value="A-amylase_C"/>
</dbReference>
<feature type="region of interest" description="Disordered" evidence="13">
    <location>
        <begin position="569"/>
        <end position="598"/>
    </location>
</feature>
<dbReference type="SUPFAM" id="SSF49452">
    <property type="entry name" value="Starch-binding domain-like"/>
    <property type="match status" value="1"/>
</dbReference>
<evidence type="ECO:0000256" key="14">
    <source>
        <dbReference type="SAM" id="SignalP"/>
    </source>
</evidence>
<dbReference type="InterPro" id="IPR006048">
    <property type="entry name" value="A-amylase/branching_C"/>
</dbReference>
<proteinExistence type="inferred from homology"/>
<keyword evidence="7 12" id="KW-0378">Hydrolase</keyword>
<name>A0A250J2Y3_9BACT</name>
<dbReference type="InterPro" id="IPR006046">
    <property type="entry name" value="Alpha_amylase"/>
</dbReference>
<dbReference type="PROSITE" id="PS51166">
    <property type="entry name" value="CBM20"/>
    <property type="match status" value="1"/>
</dbReference>
<dbReference type="SMART" id="SM01065">
    <property type="entry name" value="CBM_2"/>
    <property type="match status" value="1"/>
</dbReference>
<feature type="compositionally biased region" description="Low complexity" evidence="13">
    <location>
        <begin position="585"/>
        <end position="598"/>
    </location>
</feature>
<evidence type="ECO:0000313" key="16">
    <source>
        <dbReference type="EMBL" id="ATB37731.1"/>
    </source>
</evidence>
<organism evidence="16 17">
    <name type="scientific">Cystobacter fuscus</name>
    <dbReference type="NCBI Taxonomy" id="43"/>
    <lineage>
        <taxon>Bacteria</taxon>
        <taxon>Pseudomonadati</taxon>
        <taxon>Myxococcota</taxon>
        <taxon>Myxococcia</taxon>
        <taxon>Myxococcales</taxon>
        <taxon>Cystobacterineae</taxon>
        <taxon>Archangiaceae</taxon>
        <taxon>Cystobacter</taxon>
    </lineage>
</organism>
<accession>A0A250J2Y3</accession>
<dbReference type="Gene3D" id="3.20.20.80">
    <property type="entry name" value="Glycosidases"/>
    <property type="match status" value="1"/>
</dbReference>
<comment type="similarity">
    <text evidence="3 11">Belongs to the glycosyl hydrolase 13 family.</text>
</comment>
<dbReference type="GO" id="GO:0004556">
    <property type="term" value="F:alpha-amylase activity"/>
    <property type="evidence" value="ECO:0007669"/>
    <property type="project" value="UniProtKB-UniRule"/>
</dbReference>
<dbReference type="CDD" id="cd11317">
    <property type="entry name" value="AmyAc_bac_euk_AmyA"/>
    <property type="match status" value="1"/>
</dbReference>
<protein>
    <recommendedName>
        <fullName evidence="5 12">Alpha-amylase</fullName>
        <ecNumber evidence="4 12">3.2.1.1</ecNumber>
    </recommendedName>
</protein>
<evidence type="ECO:0000256" key="8">
    <source>
        <dbReference type="ARBA" id="ARBA00022837"/>
    </source>
</evidence>
<keyword evidence="6" id="KW-0479">Metal-binding</keyword>
<evidence type="ECO:0000313" key="17">
    <source>
        <dbReference type="Proteomes" id="UP000217257"/>
    </source>
</evidence>
<reference evidence="16 17" key="1">
    <citation type="submission" date="2017-06" db="EMBL/GenBank/DDBJ databases">
        <title>Sequencing and comparative analysis of myxobacterial genomes.</title>
        <authorList>
            <person name="Rupp O."/>
            <person name="Goesmann A."/>
            <person name="Sogaard-Andersen L."/>
        </authorList>
    </citation>
    <scope>NUCLEOTIDE SEQUENCE [LARGE SCALE GENOMIC DNA]</scope>
    <source>
        <strain evidence="16 17">DSM 52655</strain>
    </source>
</reference>
<feature type="signal peptide" evidence="14">
    <location>
        <begin position="1"/>
        <end position="43"/>
    </location>
</feature>
<evidence type="ECO:0000256" key="11">
    <source>
        <dbReference type="RuleBase" id="RU003615"/>
    </source>
</evidence>
<keyword evidence="10 12" id="KW-0326">Glycosidase</keyword>
<dbReference type="Gene3D" id="2.60.40.10">
    <property type="entry name" value="Immunoglobulins"/>
    <property type="match status" value="1"/>
</dbReference>
<keyword evidence="14" id="KW-0732">Signal</keyword>
<dbReference type="AlphaFoldDB" id="A0A250J2Y3"/>
<dbReference type="SUPFAM" id="SSF51011">
    <property type="entry name" value="Glycosyl hydrolase domain"/>
    <property type="match status" value="1"/>
</dbReference>
<evidence type="ECO:0000256" key="10">
    <source>
        <dbReference type="ARBA" id="ARBA00023295"/>
    </source>
</evidence>
<dbReference type="InterPro" id="IPR013783">
    <property type="entry name" value="Ig-like_fold"/>
</dbReference>
<dbReference type="Gene3D" id="2.60.40.1180">
    <property type="entry name" value="Golgi alpha-mannosidase II"/>
    <property type="match status" value="1"/>
</dbReference>
<comment type="cofactor">
    <cofactor evidence="2">
        <name>Ca(2+)</name>
        <dbReference type="ChEBI" id="CHEBI:29108"/>
    </cofactor>
</comment>
<evidence type="ECO:0000256" key="12">
    <source>
        <dbReference type="RuleBase" id="RU361134"/>
    </source>
</evidence>
<dbReference type="Pfam" id="PF00128">
    <property type="entry name" value="Alpha-amylase"/>
    <property type="match status" value="1"/>
</dbReference>
<evidence type="ECO:0000259" key="15">
    <source>
        <dbReference type="PROSITE" id="PS51166"/>
    </source>
</evidence>
<evidence type="ECO:0000256" key="6">
    <source>
        <dbReference type="ARBA" id="ARBA00022723"/>
    </source>
</evidence>
<dbReference type="Proteomes" id="UP000217257">
    <property type="component" value="Chromosome"/>
</dbReference>
<evidence type="ECO:0000256" key="1">
    <source>
        <dbReference type="ARBA" id="ARBA00000548"/>
    </source>
</evidence>
<dbReference type="GO" id="GO:2001070">
    <property type="term" value="F:starch binding"/>
    <property type="evidence" value="ECO:0007669"/>
    <property type="project" value="InterPro"/>
</dbReference>
<dbReference type="KEGG" id="cfus:CYFUS_003156"/>
<dbReference type="GO" id="GO:0005975">
    <property type="term" value="P:carbohydrate metabolic process"/>
    <property type="evidence" value="ECO:0007669"/>
    <property type="project" value="InterPro"/>
</dbReference>
<dbReference type="PRINTS" id="PR00110">
    <property type="entry name" value="ALPHAAMYLASE"/>
</dbReference>
<evidence type="ECO:0000256" key="7">
    <source>
        <dbReference type="ARBA" id="ARBA00022801"/>
    </source>
</evidence>
<dbReference type="InterPro" id="IPR013780">
    <property type="entry name" value="Glyco_hydro_b"/>
</dbReference>
<evidence type="ECO:0000256" key="5">
    <source>
        <dbReference type="ARBA" id="ARBA00017303"/>
    </source>
</evidence>
<comment type="catalytic activity">
    <reaction evidence="1 12">
        <text>Endohydrolysis of (1-&gt;4)-alpha-D-glucosidic linkages in polysaccharides containing three or more (1-&gt;4)-alpha-linked D-glucose units.</text>
        <dbReference type="EC" id="3.2.1.1"/>
    </reaction>
</comment>
<dbReference type="CDD" id="cd05810">
    <property type="entry name" value="CBM20_alpha_MTH"/>
    <property type="match status" value="1"/>
</dbReference>
<keyword evidence="16" id="KW-0456">Lyase</keyword>
<gene>
    <name evidence="16" type="ORF">CYFUS_003156</name>
</gene>
<dbReference type="InterPro" id="IPR013784">
    <property type="entry name" value="Carb-bd-like_fold"/>
</dbReference>
<dbReference type="SMART" id="SM00632">
    <property type="entry name" value="Aamy_C"/>
    <property type="match status" value="1"/>
</dbReference>
<dbReference type="Pfam" id="PF02806">
    <property type="entry name" value="Alpha-amylase_C"/>
    <property type="match status" value="1"/>
</dbReference>
<evidence type="ECO:0000256" key="4">
    <source>
        <dbReference type="ARBA" id="ARBA00012595"/>
    </source>
</evidence>
<dbReference type="GO" id="GO:0046872">
    <property type="term" value="F:metal ion binding"/>
    <property type="evidence" value="ECO:0007669"/>
    <property type="project" value="UniProtKB-KW"/>
</dbReference>
<dbReference type="EC" id="3.2.1.1" evidence="4 12"/>
<dbReference type="SUPFAM" id="SSF51445">
    <property type="entry name" value="(Trans)glycosidases"/>
    <property type="match status" value="1"/>
</dbReference>
<evidence type="ECO:0000256" key="3">
    <source>
        <dbReference type="ARBA" id="ARBA00008061"/>
    </source>
</evidence>
<dbReference type="Pfam" id="PF00686">
    <property type="entry name" value="CBM_20"/>
    <property type="match status" value="1"/>
</dbReference>
<dbReference type="EMBL" id="CP022098">
    <property type="protein sequence ID" value="ATB37731.1"/>
    <property type="molecule type" value="Genomic_DNA"/>
</dbReference>
<sequence length="598" mass="63692">MPSVVHSPYPQVKTMSSTVNKRGGVLSALGCALALSVSGTAQAGVYVHLFEWKWPDVARECETFLGPKGYTAVQVSPPNEHITGTQWWTRYQPVSYKLDSRGGSRAQFIDMVQRCNAAGVAVYADLVINHTASYGASGSSTGVAGTKWSTRSHPMYGSNDYHSPICSISNYQDAWNVQNCDLSGLPDLNTGSSYVQQTLANYINDLTSIGVRGFRIDAAKHMSPGDISGIRNRMTGSPFIFLEVIDLGGEPITSSQYFGLGSVTEFKYSARIGEQFKTSQLKNLKTFGESWGFMSSGKAVVFTDNHDNQRGHGAGGANILTHKDGSLYNLANVFMLGWPYGYPQVMSSYSFTNTDAGPPGSSVHNGTSVNCFGEWQCEHRWREIANMVRFRAVTEGTAVSNWWDNGNNQIAFARTGKGFVVVNREGGGLNRSFATSLPAGTYCNVLSGDFNNGTCAGNTVTVDGSGNATFNVAGMTSAAIHVGAVVSGGGNPNPDPNPGSVTVNFTCNNGQTYLGQSVYVVGNLGALGAWAPASAVKLNPTSYPTWTGAISLPANTALEWKCLKREESNPANGVQWQPGDNIKLTTPSSGSVSTTGGF</sequence>
<dbReference type="InterPro" id="IPR002044">
    <property type="entry name" value="CBM20"/>
</dbReference>
<dbReference type="SMART" id="SM00642">
    <property type="entry name" value="Aamy"/>
    <property type="match status" value="1"/>
</dbReference>
<feature type="chain" id="PRO_5012964902" description="Alpha-amylase" evidence="14">
    <location>
        <begin position="44"/>
        <end position="598"/>
    </location>
</feature>
<evidence type="ECO:0000256" key="2">
    <source>
        <dbReference type="ARBA" id="ARBA00001913"/>
    </source>
</evidence>
<dbReference type="InterPro" id="IPR006047">
    <property type="entry name" value="GH13_cat_dom"/>
</dbReference>
<feature type="domain" description="CBM20" evidence="15">
    <location>
        <begin position="495"/>
        <end position="598"/>
    </location>
</feature>
<keyword evidence="8" id="KW-0106">Calcium</keyword>
<dbReference type="InterPro" id="IPR017853">
    <property type="entry name" value="GH"/>
</dbReference>
<evidence type="ECO:0000256" key="13">
    <source>
        <dbReference type="SAM" id="MobiDB-lite"/>
    </source>
</evidence>
<dbReference type="PANTHER" id="PTHR43447">
    <property type="entry name" value="ALPHA-AMYLASE"/>
    <property type="match status" value="1"/>
</dbReference>
<dbReference type="GO" id="GO:0016829">
    <property type="term" value="F:lyase activity"/>
    <property type="evidence" value="ECO:0007669"/>
    <property type="project" value="UniProtKB-KW"/>
</dbReference>
<keyword evidence="9 12" id="KW-0119">Carbohydrate metabolism</keyword>